<reference evidence="4 5" key="1">
    <citation type="submission" date="2020-08" db="EMBL/GenBank/DDBJ databases">
        <title>Sequencing the genomes of 1000 actinobacteria strains.</title>
        <authorList>
            <person name="Klenk H.-P."/>
        </authorList>
    </citation>
    <scope>NUCLEOTIDE SEQUENCE [LARGE SCALE GENOMIC DNA]</scope>
    <source>
        <strain evidence="4 5">DSM 23040</strain>
    </source>
</reference>
<evidence type="ECO:0000313" key="5">
    <source>
        <dbReference type="Proteomes" id="UP000568050"/>
    </source>
</evidence>
<keyword evidence="2" id="KW-0812">Transmembrane</keyword>
<evidence type="ECO:0000256" key="1">
    <source>
        <dbReference type="SAM" id="MobiDB-lite"/>
    </source>
</evidence>
<sequence length="398" mass="41626">MHLSSPAHPPRAAWRRLLAVLLAPLLLLTLAACGELKGEVDFEDESTVSIDLTLKVDQKTAAAMAFNRDSVAEFCEDTKAEEPNTPGLRVTPVTSGGGSGCRIEYEGKHDMIKEMLTEEENGKALRLVTDEGQRISEDEWNDLVKNAREHGIDLDDAKVDVEITMPGKVLSSVSGEIDGDTVRITNLHDLLTQGVNIKSEVKSGFPWGAIVTTLLVLLLLAALAAAAFFFLRRRRGGQGKQPTGSPAAPGQGGAHAPHQAGAGAAAVAAPQHPQHPQAPGQPQAQAHPQAPSAPQVQSPPQAQSAPQAPSAAPAPQAPGQQYATGQPSAAPQQPMMPGQPQAPQAPSAAQAPSASQAPSAPQAPTGQQPLAPNTAMPPQQPHRPGDLQSPPTPQRPRR</sequence>
<evidence type="ECO:0000259" key="3">
    <source>
        <dbReference type="Pfam" id="PF21946"/>
    </source>
</evidence>
<feature type="compositionally biased region" description="Low complexity" evidence="1">
    <location>
        <begin position="241"/>
        <end position="369"/>
    </location>
</feature>
<proteinExistence type="predicted"/>
<dbReference type="EMBL" id="JACHWP010000003">
    <property type="protein sequence ID" value="MBB3023130.1"/>
    <property type="molecule type" value="Genomic_DNA"/>
</dbReference>
<keyword evidence="2" id="KW-1133">Transmembrane helix</keyword>
<keyword evidence="4" id="KW-0449">Lipoprotein</keyword>
<dbReference type="AlphaFoldDB" id="A0A839QWG4"/>
<dbReference type="PANTHER" id="PTHR12460:SF0">
    <property type="entry name" value="CID DOMAIN-CONTAINING PROTEIN-RELATED"/>
    <property type="match status" value="1"/>
</dbReference>
<keyword evidence="5" id="KW-1185">Reference proteome</keyword>
<protein>
    <submittedName>
        <fullName evidence="4">Putative small lipoprotein YifL</fullName>
    </submittedName>
</protein>
<evidence type="ECO:0000313" key="4">
    <source>
        <dbReference type="EMBL" id="MBB3023130.1"/>
    </source>
</evidence>
<gene>
    <name evidence="4" type="ORF">FHX50_001415</name>
</gene>
<comment type="caution">
    <text evidence="4">The sequence shown here is derived from an EMBL/GenBank/DDBJ whole genome shotgun (WGS) entry which is preliminary data.</text>
</comment>
<dbReference type="InterPro" id="IPR053807">
    <property type="entry name" value="LppM"/>
</dbReference>
<feature type="domain" description="LppM" evidence="3">
    <location>
        <begin position="64"/>
        <end position="183"/>
    </location>
</feature>
<dbReference type="Pfam" id="PF21946">
    <property type="entry name" value="LppM"/>
    <property type="match status" value="1"/>
</dbReference>
<accession>A0A839QWG4</accession>
<feature type="transmembrane region" description="Helical" evidence="2">
    <location>
        <begin position="205"/>
        <end position="231"/>
    </location>
</feature>
<evidence type="ECO:0000256" key="2">
    <source>
        <dbReference type="SAM" id="Phobius"/>
    </source>
</evidence>
<dbReference type="RefSeq" id="WP_183376018.1">
    <property type="nucleotide sequence ID" value="NZ_CBCSFZ010000006.1"/>
</dbReference>
<feature type="region of interest" description="Disordered" evidence="1">
    <location>
        <begin position="236"/>
        <end position="398"/>
    </location>
</feature>
<dbReference type="GO" id="GO:0031124">
    <property type="term" value="P:mRNA 3'-end processing"/>
    <property type="evidence" value="ECO:0007669"/>
    <property type="project" value="TreeGrafter"/>
</dbReference>
<dbReference type="GO" id="GO:0000993">
    <property type="term" value="F:RNA polymerase II complex binding"/>
    <property type="evidence" value="ECO:0007669"/>
    <property type="project" value="TreeGrafter"/>
</dbReference>
<dbReference type="PANTHER" id="PTHR12460">
    <property type="entry name" value="CYCLIN-DEPENDENT KINASE INHIBITOR-RELATED PROTEIN"/>
    <property type="match status" value="1"/>
</dbReference>
<dbReference type="Proteomes" id="UP000568050">
    <property type="component" value="Unassembled WGS sequence"/>
</dbReference>
<keyword evidence="2" id="KW-0472">Membrane</keyword>
<organism evidence="4 5">
    <name type="scientific">Helcobacillus massiliensis</name>
    <dbReference type="NCBI Taxonomy" id="521392"/>
    <lineage>
        <taxon>Bacteria</taxon>
        <taxon>Bacillati</taxon>
        <taxon>Actinomycetota</taxon>
        <taxon>Actinomycetes</taxon>
        <taxon>Micrococcales</taxon>
        <taxon>Dermabacteraceae</taxon>
        <taxon>Helcobacillus</taxon>
    </lineage>
</organism>
<name>A0A839QWG4_9MICO</name>